<sequence>MSKQMILRHSGPSPFCRKVDIVAKHHGLDGLITAQDVDMNDEGETLRLQNPLGKIPALILDNGQNIYDSQVIVEFFDDIGAGAAVMPTGEGRIEKLTQYALANGMTEASLLVVYEGRMRPDDKYYQGFVDYQLSKIGRGLERLASDLPSLERLDIANITTAVMLEYMDLRINDDFKNGTELGGNKGIWRDSHVGLADWLSEFEKLCPYFGETRPY</sequence>
<comment type="caution">
    <text evidence="2">The sequence shown here is derived from an EMBL/GenBank/DDBJ whole genome shotgun (WGS) entry which is preliminary data.</text>
</comment>
<evidence type="ECO:0000313" key="2">
    <source>
        <dbReference type="EMBL" id="PCI99830.1"/>
    </source>
</evidence>
<evidence type="ECO:0000259" key="1">
    <source>
        <dbReference type="PROSITE" id="PS50404"/>
    </source>
</evidence>
<protein>
    <submittedName>
        <fullName evidence="2">Glutathione S-transferase</fullName>
    </submittedName>
</protein>
<dbReference type="AlphaFoldDB" id="A0A2A4YYX1"/>
<dbReference type="Gene3D" id="1.20.1050.10">
    <property type="match status" value="1"/>
</dbReference>
<organism evidence="2">
    <name type="scientific">OCS116 cluster bacterium</name>
    <dbReference type="NCBI Taxonomy" id="2030921"/>
    <lineage>
        <taxon>Bacteria</taxon>
        <taxon>Pseudomonadati</taxon>
        <taxon>Pseudomonadota</taxon>
        <taxon>Alphaproteobacteria</taxon>
        <taxon>OCS116 cluster</taxon>
    </lineage>
</organism>
<dbReference type="SUPFAM" id="SSF52833">
    <property type="entry name" value="Thioredoxin-like"/>
    <property type="match status" value="1"/>
</dbReference>
<dbReference type="GO" id="GO:0016740">
    <property type="term" value="F:transferase activity"/>
    <property type="evidence" value="ECO:0007669"/>
    <property type="project" value="UniProtKB-KW"/>
</dbReference>
<gene>
    <name evidence="2" type="ORF">COB13_11330</name>
</gene>
<dbReference type="InterPro" id="IPR004045">
    <property type="entry name" value="Glutathione_S-Trfase_N"/>
</dbReference>
<name>A0A2A4YYX1_9PROT</name>
<dbReference type="Pfam" id="PF13409">
    <property type="entry name" value="GST_N_2"/>
    <property type="match status" value="1"/>
</dbReference>
<feature type="domain" description="GST N-terminal" evidence="1">
    <location>
        <begin position="3"/>
        <end position="84"/>
    </location>
</feature>
<dbReference type="EMBL" id="NVUS01000014">
    <property type="protein sequence ID" value="PCI99830.1"/>
    <property type="molecule type" value="Genomic_DNA"/>
</dbReference>
<accession>A0A2A4YYX1</accession>
<proteinExistence type="predicted"/>
<dbReference type="CDD" id="cd03205">
    <property type="entry name" value="GST_C_6"/>
    <property type="match status" value="1"/>
</dbReference>
<keyword evidence="2" id="KW-0808">Transferase</keyword>
<dbReference type="PROSITE" id="PS50404">
    <property type="entry name" value="GST_NTER"/>
    <property type="match status" value="1"/>
</dbReference>
<dbReference type="Gene3D" id="3.40.30.10">
    <property type="entry name" value="Glutaredoxin"/>
    <property type="match status" value="1"/>
</dbReference>
<reference key="1">
    <citation type="submission" date="2017-08" db="EMBL/GenBank/DDBJ databases">
        <title>A dynamic microbial community with high functional redundancy inhabits the cold, oxic subseafloor aquifer.</title>
        <authorList>
            <person name="Tully B.J."/>
            <person name="Wheat C.G."/>
            <person name="Glazer B.T."/>
            <person name="Huber J.A."/>
        </authorList>
    </citation>
    <scope>NUCLEOTIDE SEQUENCE [LARGE SCALE GENOMIC DNA]</scope>
</reference>
<dbReference type="InterPro" id="IPR036249">
    <property type="entry name" value="Thioredoxin-like_sf"/>
</dbReference>
<reference evidence="2" key="2">
    <citation type="journal article" date="2018" name="ISME J.">
        <title>A dynamic microbial community with high functional redundancy inhabits the cold, oxic subseafloor aquifer.</title>
        <authorList>
            <person name="Tully B.J."/>
            <person name="Wheat C.G."/>
            <person name="Glazer B.T."/>
            <person name="Huber J.A."/>
        </authorList>
    </citation>
    <scope>NUCLEOTIDE SEQUENCE</scope>
    <source>
        <strain evidence="2">NORP83</strain>
    </source>
</reference>